<dbReference type="GO" id="GO:0043138">
    <property type="term" value="F:3'-5' DNA helicase activity"/>
    <property type="evidence" value="ECO:0007669"/>
    <property type="project" value="UniProtKB-EC"/>
</dbReference>
<dbReference type="Pfam" id="PF00580">
    <property type="entry name" value="UvrD-helicase"/>
    <property type="match status" value="2"/>
</dbReference>
<dbReference type="GO" id="GO:0016787">
    <property type="term" value="F:hydrolase activity"/>
    <property type="evidence" value="ECO:0007669"/>
    <property type="project" value="UniProtKB-KW"/>
</dbReference>
<dbReference type="Pfam" id="PF00929">
    <property type="entry name" value="RNase_T"/>
    <property type="match status" value="1"/>
</dbReference>
<dbReference type="SMART" id="SM00479">
    <property type="entry name" value="EXOIII"/>
    <property type="match status" value="1"/>
</dbReference>
<evidence type="ECO:0000256" key="2">
    <source>
        <dbReference type="ARBA" id="ARBA00022801"/>
    </source>
</evidence>
<dbReference type="PANTHER" id="PTHR11070:SF2">
    <property type="entry name" value="ATP-DEPENDENT DNA HELICASE SRS2"/>
    <property type="match status" value="1"/>
</dbReference>
<dbReference type="PANTHER" id="PTHR11070">
    <property type="entry name" value="UVRD / RECB / PCRA DNA HELICASE FAMILY MEMBER"/>
    <property type="match status" value="1"/>
</dbReference>
<comment type="catalytic activity">
    <reaction evidence="8">
        <text>ATP + H2O = ADP + phosphate + H(+)</text>
        <dbReference type="Rhea" id="RHEA:13065"/>
        <dbReference type="ChEBI" id="CHEBI:15377"/>
        <dbReference type="ChEBI" id="CHEBI:15378"/>
        <dbReference type="ChEBI" id="CHEBI:30616"/>
        <dbReference type="ChEBI" id="CHEBI:43474"/>
        <dbReference type="ChEBI" id="CHEBI:456216"/>
        <dbReference type="EC" id="5.6.2.4"/>
    </reaction>
</comment>
<evidence type="ECO:0000259" key="9">
    <source>
        <dbReference type="SMART" id="SM00479"/>
    </source>
</evidence>
<dbReference type="EC" id="5.6.2.4" evidence="7"/>
<keyword evidence="3 10" id="KW-0347">Helicase</keyword>
<comment type="catalytic activity">
    <reaction evidence="6">
        <text>Couples ATP hydrolysis with the unwinding of duplex DNA by translocating in the 3'-5' direction.</text>
        <dbReference type="EC" id="5.6.2.4"/>
    </reaction>
</comment>
<dbReference type="InterPro" id="IPR013520">
    <property type="entry name" value="Ribonucl_H"/>
</dbReference>
<dbReference type="InterPro" id="IPR014017">
    <property type="entry name" value="DNA_helicase_UvrD-like_C"/>
</dbReference>
<feature type="domain" description="Exonuclease" evidence="9">
    <location>
        <begin position="882"/>
        <end position="1039"/>
    </location>
</feature>
<name>A0A2K9V8U8_9VIRU</name>
<dbReference type="SUPFAM" id="SSF53098">
    <property type="entry name" value="Ribonuclease H-like"/>
    <property type="match status" value="1"/>
</dbReference>
<evidence type="ECO:0000256" key="8">
    <source>
        <dbReference type="ARBA" id="ARBA00048988"/>
    </source>
</evidence>
<evidence type="ECO:0000256" key="1">
    <source>
        <dbReference type="ARBA" id="ARBA00022741"/>
    </source>
</evidence>
<dbReference type="GO" id="GO:0005524">
    <property type="term" value="F:ATP binding"/>
    <property type="evidence" value="ECO:0007669"/>
    <property type="project" value="UniProtKB-KW"/>
</dbReference>
<evidence type="ECO:0000256" key="4">
    <source>
        <dbReference type="ARBA" id="ARBA00022840"/>
    </source>
</evidence>
<evidence type="ECO:0000313" key="10">
    <source>
        <dbReference type="EMBL" id="AUV58639.1"/>
    </source>
</evidence>
<sequence>MIKTTHTLDQYLIDNYILDILYHTDKYLINKQTIKYFEIIGVNPHNLINIDNENYVPEVKLMVKKLFQYPYFAAEIYSSCANNASKIDFLDKFSPEQIKYITSLDTNDTKLIACAGSGKTRSIIGRVKFIVEHGLADKEEVYAITFSKHAAMDFHRRIKDLFPDFENFCVLKNFSTIDSLAKSILCRVKYHRSDNVEILSIALRNYLKNITPEDIKIISEYKNIKHLFIDEAQDLNEIQYDIAILLKQYFKTQIHLCGDPNQNIYQFRRSCNSYLLNFPAKKYELTLNFRSTNQIISFSEDLKPIETSRSKSATNLNGPKVVIVTKPASHIHTLILSIIKWYGKTKDLSNIAIICPTRGIGTNNNSGLSVIFNFLKINNIAVNQLYTESGLSDDRKKNSDRIPNHVNLLTYHGTKGLEFDIVFVMDFYHMLYNIQPSVQEHDINRYLLYVATSRAINTMYICTYTNNFGGYLNHWITKVNSNNYITDNPLKIPKLSFRDSEKLGSGGITDLIGELSDEQLFTIYNYLDVREYVDMFTTRIYPDYTKIDRGKDEALFGIFCEELFYLAYYLSKQLEPRKFTLIEDIIDAKFVIVKDDAERNTLNKYIITSKMTWEEYDKIKNNIPSYDRNLIEKYLSREKSMDDSIVCTNEFIKIIEPNIPDIKKTYEKYLNAKSYQYNYDAIILDFFYLIVVQYAYNINHYIYICDHGKDKQYLVENGRDLFQEIYKYVSCYYTITTIDPKIIVKYPKMMLCGEIDFIEHKSKDIETIVEIKCVNEISIKYYVQLLLYNFCYYLENKQINKLFNNGFKIINLLTGLEHRLIIEISPENMFNLLIILADVGKLSFNNFNLVYDLETTDRIKRRGPFIQKPIIPRSDVYQIKSQYYATVYPEIIEIAIRDYDTGMILINTLVKPISEIKFEVQKITRIKPTMLLGKPNIDNIRTTLTNKMKNFQNYVMLAHNGSSFDNKIMTYYNLVDSQKVSYIDTMSIIPLHLPYGIKLDSKKLGNIYSKLFDKKFVAHRAMNDVDALIRIMKHLKIDF</sequence>
<dbReference type="InterPro" id="IPR014016">
    <property type="entry name" value="UvrD-like_ATP-bd"/>
</dbReference>
<reference evidence="10" key="1">
    <citation type="submission" date="2018-01" db="EMBL/GenBank/DDBJ databases">
        <title>Draft genome sequence of Bandra megavirus.</title>
        <authorList>
            <person name="Chatterjee A."/>
            <person name="Yadav R."/>
            <person name="Kondabagil K."/>
        </authorList>
    </citation>
    <scope>NUCLEOTIDE SEQUENCE</scope>
    <source>
        <strain evidence="10">KK-1</strain>
    </source>
</reference>
<evidence type="ECO:0000256" key="3">
    <source>
        <dbReference type="ARBA" id="ARBA00022806"/>
    </source>
</evidence>
<dbReference type="SUPFAM" id="SSF52540">
    <property type="entry name" value="P-loop containing nucleoside triphosphate hydrolases"/>
    <property type="match status" value="1"/>
</dbReference>
<keyword evidence="5" id="KW-0413">Isomerase</keyword>
<evidence type="ECO:0000256" key="6">
    <source>
        <dbReference type="ARBA" id="ARBA00034617"/>
    </source>
</evidence>
<organism evidence="10">
    <name type="scientific">Bandra megavirus</name>
    <dbReference type="NCBI Taxonomy" id="2071566"/>
    <lineage>
        <taxon>Viruses</taxon>
        <taxon>Varidnaviria</taxon>
        <taxon>Bamfordvirae</taxon>
        <taxon>Nucleocytoviricota</taxon>
        <taxon>Megaviricetes</taxon>
        <taxon>Imitervirales</taxon>
        <taxon>Mimiviridae</taxon>
        <taxon>Megamimivirinae</taxon>
        <taxon>Megavirus</taxon>
    </lineage>
</organism>
<dbReference type="CDD" id="cd06127">
    <property type="entry name" value="DEDDh"/>
    <property type="match status" value="1"/>
</dbReference>
<accession>A0A2K9V8U8</accession>
<dbReference type="InterPro" id="IPR036397">
    <property type="entry name" value="RNaseH_sf"/>
</dbReference>
<keyword evidence="4" id="KW-0067">ATP-binding</keyword>
<dbReference type="Pfam" id="PF13361">
    <property type="entry name" value="UvrD_C"/>
    <property type="match status" value="1"/>
</dbReference>
<dbReference type="Gene3D" id="3.30.420.10">
    <property type="entry name" value="Ribonuclease H-like superfamily/Ribonuclease H"/>
    <property type="match status" value="1"/>
</dbReference>
<dbReference type="InterPro" id="IPR027417">
    <property type="entry name" value="P-loop_NTPase"/>
</dbReference>
<dbReference type="EMBL" id="MG779361">
    <property type="protein sequence ID" value="AUV58639.1"/>
    <property type="molecule type" value="Genomic_DNA"/>
</dbReference>
<dbReference type="InterPro" id="IPR000212">
    <property type="entry name" value="DNA_helicase_UvrD/REP"/>
</dbReference>
<evidence type="ECO:0000256" key="5">
    <source>
        <dbReference type="ARBA" id="ARBA00023235"/>
    </source>
</evidence>
<dbReference type="CDD" id="cd17932">
    <property type="entry name" value="DEXQc_UvrD"/>
    <property type="match status" value="1"/>
</dbReference>
<dbReference type="GO" id="GO:0000725">
    <property type="term" value="P:recombinational repair"/>
    <property type="evidence" value="ECO:0007669"/>
    <property type="project" value="TreeGrafter"/>
</dbReference>
<dbReference type="Gene3D" id="3.40.50.300">
    <property type="entry name" value="P-loop containing nucleotide triphosphate hydrolases"/>
    <property type="match status" value="2"/>
</dbReference>
<keyword evidence="2" id="KW-0378">Hydrolase</keyword>
<dbReference type="GO" id="GO:0003677">
    <property type="term" value="F:DNA binding"/>
    <property type="evidence" value="ECO:0007669"/>
    <property type="project" value="InterPro"/>
</dbReference>
<evidence type="ECO:0000256" key="7">
    <source>
        <dbReference type="ARBA" id="ARBA00034808"/>
    </source>
</evidence>
<keyword evidence="1" id="KW-0547">Nucleotide-binding</keyword>
<proteinExistence type="predicted"/>
<dbReference type="InterPro" id="IPR012337">
    <property type="entry name" value="RNaseH-like_sf"/>
</dbReference>
<protein>
    <recommendedName>
        <fullName evidence="7">DNA 3'-5' helicase</fullName>
        <ecNumber evidence="7">5.6.2.4</ecNumber>
    </recommendedName>
</protein>